<dbReference type="EMBL" id="KI913129">
    <property type="protein sequence ID" value="ETV78816.1"/>
    <property type="molecule type" value="Genomic_DNA"/>
</dbReference>
<accession>W4GHP3</accession>
<dbReference type="AlphaFoldDB" id="W4GHP3"/>
<dbReference type="RefSeq" id="XP_009831535.1">
    <property type="nucleotide sequence ID" value="XM_009833233.1"/>
</dbReference>
<dbReference type="GeneID" id="20809642"/>
<dbReference type="OrthoDB" id="125011at2759"/>
<proteinExistence type="predicted"/>
<evidence type="ECO:0000313" key="1">
    <source>
        <dbReference type="EMBL" id="ETV78816.1"/>
    </source>
</evidence>
<name>W4GHP3_APHAT</name>
<reference evidence="1" key="1">
    <citation type="submission" date="2013-12" db="EMBL/GenBank/DDBJ databases">
        <title>The Genome Sequence of Aphanomyces astaci APO3.</title>
        <authorList>
            <consortium name="The Broad Institute Genomics Platform"/>
            <person name="Russ C."/>
            <person name="Tyler B."/>
            <person name="van West P."/>
            <person name="Dieguez-Uribeondo J."/>
            <person name="Young S.K."/>
            <person name="Zeng Q."/>
            <person name="Gargeya S."/>
            <person name="Fitzgerald M."/>
            <person name="Abouelleil A."/>
            <person name="Alvarado L."/>
            <person name="Chapman S.B."/>
            <person name="Gainer-Dewar J."/>
            <person name="Goldberg J."/>
            <person name="Griggs A."/>
            <person name="Gujja S."/>
            <person name="Hansen M."/>
            <person name="Howarth C."/>
            <person name="Imamovic A."/>
            <person name="Ireland A."/>
            <person name="Larimer J."/>
            <person name="McCowan C."/>
            <person name="Murphy C."/>
            <person name="Pearson M."/>
            <person name="Poon T.W."/>
            <person name="Priest M."/>
            <person name="Roberts A."/>
            <person name="Saif S."/>
            <person name="Shea T."/>
            <person name="Sykes S."/>
            <person name="Wortman J."/>
            <person name="Nusbaum C."/>
            <person name="Birren B."/>
        </authorList>
    </citation>
    <scope>NUCLEOTIDE SEQUENCE [LARGE SCALE GENOMIC DNA]</scope>
    <source>
        <strain evidence="1">APO3</strain>
    </source>
</reference>
<sequence length="150" mass="16636">MPSKRQKLERRKTSRPTRFEKELLRLSPLAALVVHLLSAYVCVVGGQCHGTLFRYEAAGDPFTGRVVAGVPINSSDFAVLPPHFRDPSATVVLSALQVVFPLLAPNTPTFIQCCSWYWPAWLSSWVFGECVASTSCHALDYAIHQRYDAA</sequence>
<protein>
    <submittedName>
        <fullName evidence="1">Uncharacterized protein</fullName>
    </submittedName>
</protein>
<organism evidence="1">
    <name type="scientific">Aphanomyces astaci</name>
    <name type="common">Crayfish plague agent</name>
    <dbReference type="NCBI Taxonomy" id="112090"/>
    <lineage>
        <taxon>Eukaryota</taxon>
        <taxon>Sar</taxon>
        <taxon>Stramenopiles</taxon>
        <taxon>Oomycota</taxon>
        <taxon>Saprolegniomycetes</taxon>
        <taxon>Saprolegniales</taxon>
        <taxon>Verrucalvaceae</taxon>
        <taxon>Aphanomyces</taxon>
    </lineage>
</organism>
<gene>
    <name evidence="1" type="ORF">H257_07646</name>
</gene>
<dbReference type="VEuPathDB" id="FungiDB:H257_07646"/>